<dbReference type="AlphaFoldDB" id="A0AAD9LVH1"/>
<feature type="chain" id="PRO_5042178861" evidence="1">
    <location>
        <begin position="20"/>
        <end position="111"/>
    </location>
</feature>
<gene>
    <name evidence="2" type="ORF">LX32DRAFT_687403</name>
</gene>
<evidence type="ECO:0000313" key="2">
    <source>
        <dbReference type="EMBL" id="KAK2022017.1"/>
    </source>
</evidence>
<evidence type="ECO:0000256" key="1">
    <source>
        <dbReference type="SAM" id="SignalP"/>
    </source>
</evidence>
<feature type="signal peptide" evidence="1">
    <location>
        <begin position="1"/>
        <end position="19"/>
    </location>
</feature>
<evidence type="ECO:0000313" key="3">
    <source>
        <dbReference type="Proteomes" id="UP001232148"/>
    </source>
</evidence>
<reference evidence="2" key="1">
    <citation type="submission" date="2021-06" db="EMBL/GenBank/DDBJ databases">
        <title>Comparative genomics, transcriptomics and evolutionary studies reveal genomic signatures of adaptation to plant cell wall in hemibiotrophic fungi.</title>
        <authorList>
            <consortium name="DOE Joint Genome Institute"/>
            <person name="Baroncelli R."/>
            <person name="Diaz J.F."/>
            <person name="Benocci T."/>
            <person name="Peng M."/>
            <person name="Battaglia E."/>
            <person name="Haridas S."/>
            <person name="Andreopoulos W."/>
            <person name="Labutti K."/>
            <person name="Pangilinan J."/>
            <person name="Floch G.L."/>
            <person name="Makela M.R."/>
            <person name="Henrissat B."/>
            <person name="Grigoriev I.V."/>
            <person name="Crouch J.A."/>
            <person name="De Vries R.P."/>
            <person name="Sukno S.A."/>
            <person name="Thon M.R."/>
        </authorList>
    </citation>
    <scope>NUCLEOTIDE SEQUENCE</scope>
    <source>
        <strain evidence="2">MAFF235873</strain>
    </source>
</reference>
<name>A0AAD9LVH1_9PEZI</name>
<organism evidence="2 3">
    <name type="scientific">Colletotrichum zoysiae</name>
    <dbReference type="NCBI Taxonomy" id="1216348"/>
    <lineage>
        <taxon>Eukaryota</taxon>
        <taxon>Fungi</taxon>
        <taxon>Dikarya</taxon>
        <taxon>Ascomycota</taxon>
        <taxon>Pezizomycotina</taxon>
        <taxon>Sordariomycetes</taxon>
        <taxon>Hypocreomycetidae</taxon>
        <taxon>Glomerellales</taxon>
        <taxon>Glomerellaceae</taxon>
        <taxon>Colletotrichum</taxon>
        <taxon>Colletotrichum graminicola species complex</taxon>
    </lineage>
</organism>
<keyword evidence="3" id="KW-1185">Reference proteome</keyword>
<sequence length="111" mass="11480">MKASVVASLFFALAASADCDFYNKCYCTNSDGTAAPNDIQDQACLQYSADTKGSSGDGPGNMTPTLDGTVSWCVGNVVEAGTIFHLDNCEYAKECSAKGAPGTPVCDGIFN</sequence>
<dbReference type="Proteomes" id="UP001232148">
    <property type="component" value="Unassembled WGS sequence"/>
</dbReference>
<protein>
    <submittedName>
        <fullName evidence="2">Uncharacterized protein</fullName>
    </submittedName>
</protein>
<keyword evidence="1" id="KW-0732">Signal</keyword>
<comment type="caution">
    <text evidence="2">The sequence shown here is derived from an EMBL/GenBank/DDBJ whole genome shotgun (WGS) entry which is preliminary data.</text>
</comment>
<proteinExistence type="predicted"/>
<accession>A0AAD9LVH1</accession>
<dbReference type="EMBL" id="MU843065">
    <property type="protein sequence ID" value="KAK2022017.1"/>
    <property type="molecule type" value="Genomic_DNA"/>
</dbReference>